<dbReference type="EMBL" id="MK064564">
    <property type="protein sequence ID" value="AZI75849.1"/>
    <property type="molecule type" value="Genomic_DNA"/>
</dbReference>
<sequence length="72" mass="8218">MIMRKYNVDGKTVDVNVEVMTSDRPMIVFTVKATPDVIKQYIDNDTLMIAFDLDDVLDAIREALSPKKVVRD</sequence>
<protein>
    <submittedName>
        <fullName evidence="1">Uncharacterized protein</fullName>
    </submittedName>
</protein>
<reference evidence="1 2" key="1">
    <citation type="journal article" date="2018" name="Environ. Microbiol.">
        <title>New archaeal viruses discovered by metagenomic analysis of viral communities in enrichment cultures.</title>
        <authorList>
            <person name="Liu Y."/>
            <person name="Brandt D."/>
            <person name="Ishino S."/>
            <person name="Ishino Y."/>
            <person name="Koonin E.V."/>
            <person name="Kalinowski J."/>
            <person name="Krupovic M."/>
            <person name="Prangishvili D."/>
        </authorList>
    </citation>
    <scope>NUCLEOTIDE SEQUENCE [LARGE SCALE GENOMIC DNA]</scope>
</reference>
<proteinExistence type="predicted"/>
<evidence type="ECO:0000313" key="1">
    <source>
        <dbReference type="EMBL" id="AZI75849.1"/>
    </source>
</evidence>
<keyword evidence="2" id="KW-1185">Reference proteome</keyword>
<evidence type="ECO:0000313" key="2">
    <source>
        <dbReference type="Proteomes" id="UP000269193"/>
    </source>
</evidence>
<name>A0A3S8NEX1_9VIRU</name>
<dbReference type="Proteomes" id="UP000269193">
    <property type="component" value="Segment"/>
</dbReference>
<accession>A0A3S8NEX1</accession>
<organism evidence="1 2">
    <name type="scientific">Sulfolobales Beppu filamentous virus 3</name>
    <dbReference type="NCBI Taxonomy" id="2493124"/>
    <lineage>
        <taxon>Viruses</taxon>
        <taxon>Adnaviria</taxon>
        <taxon>Zilligvirae</taxon>
        <taxon>Taleaviricota</taxon>
        <taxon>Tokiviricetes</taxon>
        <taxon>Ligamenvirales</taxon>
        <taxon>Lipothrixviridae</taxon>
        <taxon>Deltalipothrixvirus</taxon>
        <taxon>Deltalipothrixvirus beppuense</taxon>
        <taxon>Deltalipothrixvirus SBFV3</taxon>
    </lineage>
</organism>
<gene>
    <name evidence="1" type="ORF">SBFV3_gp14</name>
</gene>